<sequence>CGTSKPSPPARRPGIPKPSPPSSMRWPRCAATGGPATIATPRPPRPSTRESPVPGGRPCTRRRATLP</sequence>
<proteinExistence type="predicted"/>
<evidence type="ECO:0000313" key="2">
    <source>
        <dbReference type="EMBL" id="CAA9552016.1"/>
    </source>
</evidence>
<protein>
    <submittedName>
        <fullName evidence="2">Uncharacterized protein</fullName>
    </submittedName>
</protein>
<feature type="compositionally biased region" description="Pro residues" evidence="1">
    <location>
        <begin position="1"/>
        <end position="21"/>
    </location>
</feature>
<accession>A0A6J4UKK9</accession>
<reference evidence="2" key="1">
    <citation type="submission" date="2020-02" db="EMBL/GenBank/DDBJ databases">
        <authorList>
            <person name="Meier V. D."/>
        </authorList>
    </citation>
    <scope>NUCLEOTIDE SEQUENCE</scope>
    <source>
        <strain evidence="2">AVDCRST_MAG88</strain>
    </source>
</reference>
<feature type="compositionally biased region" description="Low complexity" evidence="1">
    <location>
        <begin position="30"/>
        <end position="40"/>
    </location>
</feature>
<name>A0A6J4UKK9_9BACT</name>
<gene>
    <name evidence="2" type="ORF">AVDCRST_MAG88-847</name>
</gene>
<feature type="region of interest" description="Disordered" evidence="1">
    <location>
        <begin position="1"/>
        <end position="67"/>
    </location>
</feature>
<feature type="non-terminal residue" evidence="2">
    <location>
        <position position="1"/>
    </location>
</feature>
<dbReference type="AlphaFoldDB" id="A0A6J4UKK9"/>
<evidence type="ECO:0000256" key="1">
    <source>
        <dbReference type="SAM" id="MobiDB-lite"/>
    </source>
</evidence>
<feature type="non-terminal residue" evidence="2">
    <location>
        <position position="67"/>
    </location>
</feature>
<dbReference type="EMBL" id="CADCWM010000293">
    <property type="protein sequence ID" value="CAA9552016.1"/>
    <property type="molecule type" value="Genomic_DNA"/>
</dbReference>
<organism evidence="2">
    <name type="scientific">uncultured Thermomicrobiales bacterium</name>
    <dbReference type="NCBI Taxonomy" id="1645740"/>
    <lineage>
        <taxon>Bacteria</taxon>
        <taxon>Pseudomonadati</taxon>
        <taxon>Thermomicrobiota</taxon>
        <taxon>Thermomicrobia</taxon>
        <taxon>Thermomicrobiales</taxon>
        <taxon>environmental samples</taxon>
    </lineage>
</organism>